<reference evidence="1 2" key="1">
    <citation type="journal article" date="2019" name="Commun. Biol.">
        <title>The bagworm genome reveals a unique fibroin gene that provides high tensile strength.</title>
        <authorList>
            <person name="Kono N."/>
            <person name="Nakamura H."/>
            <person name="Ohtoshi R."/>
            <person name="Tomita M."/>
            <person name="Numata K."/>
            <person name="Arakawa K."/>
        </authorList>
    </citation>
    <scope>NUCLEOTIDE SEQUENCE [LARGE SCALE GENOMIC DNA]</scope>
</reference>
<proteinExistence type="predicted"/>
<dbReference type="EMBL" id="BGZK01000382">
    <property type="protein sequence ID" value="GBP40496.1"/>
    <property type="molecule type" value="Genomic_DNA"/>
</dbReference>
<sequence length="85" mass="9659">MCRRPLGRNSMSDGEGSGLMEGDWVAELLIHWTKYNNRSVVIILAHRLIEGHVYMFLMYDAEGASIHGMKKLAEASLRAEALRRK</sequence>
<comment type="caution">
    <text evidence="1">The sequence shown here is derived from an EMBL/GenBank/DDBJ whole genome shotgun (WGS) entry which is preliminary data.</text>
</comment>
<organism evidence="1 2">
    <name type="scientific">Eumeta variegata</name>
    <name type="common">Bagworm moth</name>
    <name type="synonym">Eumeta japonica</name>
    <dbReference type="NCBI Taxonomy" id="151549"/>
    <lineage>
        <taxon>Eukaryota</taxon>
        <taxon>Metazoa</taxon>
        <taxon>Ecdysozoa</taxon>
        <taxon>Arthropoda</taxon>
        <taxon>Hexapoda</taxon>
        <taxon>Insecta</taxon>
        <taxon>Pterygota</taxon>
        <taxon>Neoptera</taxon>
        <taxon>Endopterygota</taxon>
        <taxon>Lepidoptera</taxon>
        <taxon>Glossata</taxon>
        <taxon>Ditrysia</taxon>
        <taxon>Tineoidea</taxon>
        <taxon>Psychidae</taxon>
        <taxon>Oiketicinae</taxon>
        <taxon>Eumeta</taxon>
    </lineage>
</organism>
<accession>A0A4C1VN03</accession>
<keyword evidence="2" id="KW-1185">Reference proteome</keyword>
<dbReference type="Proteomes" id="UP000299102">
    <property type="component" value="Unassembled WGS sequence"/>
</dbReference>
<gene>
    <name evidence="1" type="ORF">EVAR_30555_1</name>
</gene>
<protein>
    <submittedName>
        <fullName evidence="1">Uncharacterized protein</fullName>
    </submittedName>
</protein>
<evidence type="ECO:0000313" key="2">
    <source>
        <dbReference type="Proteomes" id="UP000299102"/>
    </source>
</evidence>
<name>A0A4C1VN03_EUMVA</name>
<evidence type="ECO:0000313" key="1">
    <source>
        <dbReference type="EMBL" id="GBP40496.1"/>
    </source>
</evidence>
<dbReference type="AlphaFoldDB" id="A0A4C1VN03"/>